<comment type="caution">
    <text evidence="2">The sequence shown here is derived from an EMBL/GenBank/DDBJ whole genome shotgun (WGS) entry which is preliminary data.</text>
</comment>
<dbReference type="OrthoDB" id="9793412at2"/>
<accession>A0A5C8Z3F5</accession>
<comment type="similarity">
    <text evidence="1">Belongs to the ComF/GntX family.</text>
</comment>
<evidence type="ECO:0000313" key="3">
    <source>
        <dbReference type="Proteomes" id="UP000321764"/>
    </source>
</evidence>
<dbReference type="Gene3D" id="3.40.50.2020">
    <property type="match status" value="1"/>
</dbReference>
<organism evidence="2 3">
    <name type="scientific">Reinekea thalattae</name>
    <dbReference type="NCBI Taxonomy" id="2593301"/>
    <lineage>
        <taxon>Bacteria</taxon>
        <taxon>Pseudomonadati</taxon>
        <taxon>Pseudomonadota</taxon>
        <taxon>Gammaproteobacteria</taxon>
        <taxon>Oceanospirillales</taxon>
        <taxon>Saccharospirillaceae</taxon>
        <taxon>Reinekea</taxon>
    </lineage>
</organism>
<dbReference type="AlphaFoldDB" id="A0A5C8Z3F5"/>
<gene>
    <name evidence="2" type="ORF">FME95_13000</name>
</gene>
<dbReference type="EMBL" id="VKAD01000003">
    <property type="protein sequence ID" value="TXR51436.1"/>
    <property type="molecule type" value="Genomic_DNA"/>
</dbReference>
<protein>
    <submittedName>
        <fullName evidence="2">ComF family protein</fullName>
    </submittedName>
</protein>
<sequence>MSKDALLSRLPLLCPACLQSSPQGLLCEVCHSYLAVINSPCPRCSEPDCFDLICGQCLKKPPVWQHSRIAWHFQDLSRYLIHRFKYQADFAAGRALAAAWIEHFEQSTHSTYVLPEALVAVPMHHRRQFKKGFNQAQWLTDYFAKHYQLAVWRGLKRSMATESLEGLTKKQRRLALKGAFTVAEKPPRHIAIVDDVYTSGATVNEIARLLAKSGAEQIDVWALARTPLQ</sequence>
<dbReference type="Proteomes" id="UP000321764">
    <property type="component" value="Unassembled WGS sequence"/>
</dbReference>
<evidence type="ECO:0000313" key="2">
    <source>
        <dbReference type="EMBL" id="TXR51436.1"/>
    </source>
</evidence>
<dbReference type="SUPFAM" id="SSF53271">
    <property type="entry name" value="PRTase-like"/>
    <property type="match status" value="1"/>
</dbReference>
<dbReference type="InterPro" id="IPR051910">
    <property type="entry name" value="ComF/GntX_DNA_util-trans"/>
</dbReference>
<keyword evidence="3" id="KW-1185">Reference proteome</keyword>
<dbReference type="PANTHER" id="PTHR47505">
    <property type="entry name" value="DNA UTILIZATION PROTEIN YHGH"/>
    <property type="match status" value="1"/>
</dbReference>
<evidence type="ECO:0000256" key="1">
    <source>
        <dbReference type="ARBA" id="ARBA00008007"/>
    </source>
</evidence>
<dbReference type="PANTHER" id="PTHR47505:SF1">
    <property type="entry name" value="DNA UTILIZATION PROTEIN YHGH"/>
    <property type="match status" value="1"/>
</dbReference>
<dbReference type="RefSeq" id="WP_147714932.1">
    <property type="nucleotide sequence ID" value="NZ_VKAD01000003.1"/>
</dbReference>
<dbReference type="CDD" id="cd06223">
    <property type="entry name" value="PRTases_typeI"/>
    <property type="match status" value="1"/>
</dbReference>
<dbReference type="InterPro" id="IPR000836">
    <property type="entry name" value="PRTase_dom"/>
</dbReference>
<proteinExistence type="inferred from homology"/>
<dbReference type="InterPro" id="IPR029057">
    <property type="entry name" value="PRTase-like"/>
</dbReference>
<name>A0A5C8Z3F5_9GAMM</name>
<reference evidence="2 3" key="1">
    <citation type="submission" date="2019-07" db="EMBL/GenBank/DDBJ databases">
        <title>Reinekea sp. strain SSH23 genome sequencing and assembly.</title>
        <authorList>
            <person name="Kim I."/>
        </authorList>
    </citation>
    <scope>NUCLEOTIDE SEQUENCE [LARGE SCALE GENOMIC DNA]</scope>
    <source>
        <strain evidence="2 3">SSH23</strain>
    </source>
</reference>